<reference evidence="1" key="1">
    <citation type="submission" date="2023-04" db="EMBL/GenBank/DDBJ databases">
        <title>Phytophthora lilii NBRC 32176.</title>
        <authorList>
            <person name="Ichikawa N."/>
            <person name="Sato H."/>
            <person name="Tonouchi N."/>
        </authorList>
    </citation>
    <scope>NUCLEOTIDE SEQUENCE</scope>
    <source>
        <strain evidence="1">NBRC 32176</strain>
    </source>
</reference>
<gene>
    <name evidence="1" type="ORF">Plil01_000105700</name>
</gene>
<comment type="caution">
    <text evidence="1">The sequence shown here is derived from an EMBL/GenBank/DDBJ whole genome shotgun (WGS) entry which is preliminary data.</text>
</comment>
<dbReference type="Proteomes" id="UP001165083">
    <property type="component" value="Unassembled WGS sequence"/>
</dbReference>
<evidence type="ECO:0000313" key="1">
    <source>
        <dbReference type="EMBL" id="GMF10226.1"/>
    </source>
</evidence>
<keyword evidence="2" id="KW-1185">Reference proteome</keyword>
<protein>
    <submittedName>
        <fullName evidence="1">Unnamed protein product</fullName>
    </submittedName>
</protein>
<dbReference type="EMBL" id="BSXW01000034">
    <property type="protein sequence ID" value="GMF10226.1"/>
    <property type="molecule type" value="Genomic_DNA"/>
</dbReference>
<proteinExistence type="predicted"/>
<accession>A0A9W6WMG8</accession>
<organism evidence="1 2">
    <name type="scientific">Phytophthora lilii</name>
    <dbReference type="NCBI Taxonomy" id="2077276"/>
    <lineage>
        <taxon>Eukaryota</taxon>
        <taxon>Sar</taxon>
        <taxon>Stramenopiles</taxon>
        <taxon>Oomycota</taxon>
        <taxon>Peronosporomycetes</taxon>
        <taxon>Peronosporales</taxon>
        <taxon>Peronosporaceae</taxon>
        <taxon>Phytophthora</taxon>
    </lineage>
</organism>
<dbReference type="OrthoDB" id="124425at2759"/>
<name>A0A9W6WMG8_9STRA</name>
<sequence>MGLVYGWLGNGSSAATRLGGWPHHRWKQRSSFRGIRFIQLANAGSLSPYSPLLTHFASSAMSVKCRDKANREVGQLDLALHFDQNIAALFGVDGELQAPGVSLRADPALLPTTAVASDDECSAESVNETRVSPKKTWEKRLREEIKRLRDEVHELSREACQQKVAASSGCDLAGLKVHLQGNTVPPHTNENTRAKSIGMAVPPVQGVQIRVIFHTVVRKHVESDRVVFILSKLVQTIGTAFDVAFEETKCMVLTHGKTSETGPTTVVHTQCQSVARETFLDNPNQLQPTSSWQVCPQLPGGLEHGKSRFLTLILE</sequence>
<evidence type="ECO:0000313" key="2">
    <source>
        <dbReference type="Proteomes" id="UP001165083"/>
    </source>
</evidence>
<dbReference type="AlphaFoldDB" id="A0A9W6WMG8"/>